<evidence type="ECO:0000313" key="1">
    <source>
        <dbReference type="EMBL" id="VEL37999.1"/>
    </source>
</evidence>
<sequence length="72" mass="8008">MSRWATAQLATANQQLSLLKVGIDLLFVSPWLAVGKLDCTNQSGPTPRHTLDRQTETDEEYATIFGVNDIFI</sequence>
<evidence type="ECO:0000313" key="2">
    <source>
        <dbReference type="Proteomes" id="UP000784294"/>
    </source>
</evidence>
<keyword evidence="2" id="KW-1185">Reference proteome</keyword>
<comment type="caution">
    <text evidence="1">The sequence shown here is derived from an EMBL/GenBank/DDBJ whole genome shotgun (WGS) entry which is preliminary data.</text>
</comment>
<dbReference type="EMBL" id="CAAALY010256576">
    <property type="protein sequence ID" value="VEL37999.1"/>
    <property type="molecule type" value="Genomic_DNA"/>
</dbReference>
<dbReference type="AlphaFoldDB" id="A0A448XJ94"/>
<reference evidence="1" key="1">
    <citation type="submission" date="2018-11" db="EMBL/GenBank/DDBJ databases">
        <authorList>
            <consortium name="Pathogen Informatics"/>
        </authorList>
    </citation>
    <scope>NUCLEOTIDE SEQUENCE</scope>
</reference>
<proteinExistence type="predicted"/>
<dbReference type="Proteomes" id="UP000784294">
    <property type="component" value="Unassembled WGS sequence"/>
</dbReference>
<protein>
    <submittedName>
        <fullName evidence="1">Uncharacterized protein</fullName>
    </submittedName>
</protein>
<gene>
    <name evidence="1" type="ORF">PXEA_LOCUS31439</name>
</gene>
<accession>A0A448XJ94</accession>
<organism evidence="1 2">
    <name type="scientific">Protopolystoma xenopodis</name>
    <dbReference type="NCBI Taxonomy" id="117903"/>
    <lineage>
        <taxon>Eukaryota</taxon>
        <taxon>Metazoa</taxon>
        <taxon>Spiralia</taxon>
        <taxon>Lophotrochozoa</taxon>
        <taxon>Platyhelminthes</taxon>
        <taxon>Monogenea</taxon>
        <taxon>Polyopisthocotylea</taxon>
        <taxon>Polystomatidea</taxon>
        <taxon>Polystomatidae</taxon>
        <taxon>Protopolystoma</taxon>
    </lineage>
</organism>
<name>A0A448XJ94_9PLAT</name>